<dbReference type="InterPro" id="IPR033954">
    <property type="entry name" value="DiS-bond_Isoase_DsbC/G"/>
</dbReference>
<dbReference type="PANTHER" id="PTHR35272">
    <property type="entry name" value="THIOL:DISULFIDE INTERCHANGE PROTEIN DSBC-RELATED"/>
    <property type="match status" value="1"/>
</dbReference>
<feature type="signal peptide" evidence="1">
    <location>
        <begin position="1"/>
        <end position="36"/>
    </location>
</feature>
<dbReference type="AlphaFoldDB" id="A0AA42WE72"/>
<comment type="function">
    <text evidence="1">Required for disulfide bond formation in some periplasmic proteins. Acts by transferring its disulfide bond to other proteins and is reduced in the process.</text>
</comment>
<proteinExistence type="inferred from homology"/>
<dbReference type="InterPro" id="IPR009094">
    <property type="entry name" value="DiS-bond_isomerase_DsbC/G_N_sf"/>
</dbReference>
<comment type="similarity">
    <text evidence="1">Belongs to the thioredoxin family. DsbC subfamily.</text>
</comment>
<dbReference type="GO" id="GO:0042597">
    <property type="term" value="C:periplasmic space"/>
    <property type="evidence" value="ECO:0007669"/>
    <property type="project" value="UniProtKB-SubCell"/>
</dbReference>
<evidence type="ECO:0000313" key="3">
    <source>
        <dbReference type="EMBL" id="MDH2052362.1"/>
    </source>
</evidence>
<dbReference type="InterPro" id="IPR051470">
    <property type="entry name" value="Thiol:disulfide_interchange"/>
</dbReference>
<dbReference type="NCBIfam" id="NF008657">
    <property type="entry name" value="PRK11657.1"/>
    <property type="match status" value="1"/>
</dbReference>
<name>A0AA42WE72_9BURK</name>
<comment type="subcellular location">
    <subcellularLocation>
        <location evidence="1">Periplasm</location>
    </subcellularLocation>
</comment>
<protein>
    <recommendedName>
        <fullName evidence="1">Thiol:disulfide interchange protein</fullName>
    </recommendedName>
</protein>
<gene>
    <name evidence="3" type="primary">dsbG</name>
    <name evidence="3" type="ORF">N5K24_18300</name>
</gene>
<dbReference type="SUPFAM" id="SSF52833">
    <property type="entry name" value="Thioredoxin-like"/>
    <property type="match status" value="1"/>
</dbReference>
<dbReference type="EMBL" id="JAOCKG010000007">
    <property type="protein sequence ID" value="MDH2052362.1"/>
    <property type="molecule type" value="Genomic_DNA"/>
</dbReference>
<dbReference type="Pfam" id="PF13098">
    <property type="entry name" value="Thioredoxin_2"/>
    <property type="match status" value="1"/>
</dbReference>
<dbReference type="SUPFAM" id="SSF54423">
    <property type="entry name" value="DsbC/DsbG N-terminal domain-like"/>
    <property type="match status" value="1"/>
</dbReference>
<feature type="domain" description="Thioredoxin-like fold" evidence="2">
    <location>
        <begin position="134"/>
        <end position="279"/>
    </location>
</feature>
<dbReference type="Proteomes" id="UP001161276">
    <property type="component" value="Unassembled WGS sequence"/>
</dbReference>
<accession>A0AA42WE72</accession>
<dbReference type="GO" id="GO:0016491">
    <property type="term" value="F:oxidoreductase activity"/>
    <property type="evidence" value="ECO:0007669"/>
    <property type="project" value="UniProtKB-KW"/>
</dbReference>
<dbReference type="Gene3D" id="3.40.30.10">
    <property type="entry name" value="Glutaredoxin"/>
    <property type="match status" value="1"/>
</dbReference>
<sequence>MTDSLPLTARTGSFPRSFGASVIAALMLSLTSPASASDLPHALRALQAEGLEVLGPLQTPAGVQGWAARAGNRPVALYAVPGGQYVIAGTLLDKDGNDLTRGPLQSATAPAISSDVWKQLESSTWLADGKPDAGRTVYVFTDPNCPYCAKSWADARPWVDAGHVQLRHVVVGMLTPTSPGMAAALLSAQDPAKALHDYEARQSAGVAAQMATGRLRPVNDEVLKPLDPIPSEIEGKLLANMALMQALSLRATPAFVWRDANGEVHQRTGMPPSEIEKVLGKRP</sequence>
<dbReference type="InterPro" id="IPR036249">
    <property type="entry name" value="Thioredoxin-like_sf"/>
</dbReference>
<dbReference type="RefSeq" id="WP_280027859.1">
    <property type="nucleotide sequence ID" value="NZ_JAOCKG010000007.1"/>
</dbReference>
<keyword evidence="3" id="KW-0560">Oxidoreductase</keyword>
<evidence type="ECO:0000256" key="1">
    <source>
        <dbReference type="RuleBase" id="RU364038"/>
    </source>
</evidence>
<comment type="caution">
    <text evidence="3">The sequence shown here is derived from an EMBL/GenBank/DDBJ whole genome shotgun (WGS) entry which is preliminary data.</text>
</comment>
<evidence type="ECO:0000313" key="4">
    <source>
        <dbReference type="Proteomes" id="UP001161276"/>
    </source>
</evidence>
<keyword evidence="1" id="KW-0676">Redox-active center</keyword>
<organism evidence="3 4">
    <name type="scientific">Achromobacter marplatensis</name>
    <dbReference type="NCBI Taxonomy" id="470868"/>
    <lineage>
        <taxon>Bacteria</taxon>
        <taxon>Pseudomonadati</taxon>
        <taxon>Pseudomonadota</taxon>
        <taxon>Betaproteobacteria</taxon>
        <taxon>Burkholderiales</taxon>
        <taxon>Alcaligenaceae</taxon>
        <taxon>Achromobacter</taxon>
    </lineage>
</organism>
<reference evidence="3" key="1">
    <citation type="submission" date="2022-09" db="EMBL/GenBank/DDBJ databases">
        <title>Intensive care unit water sources are persistently colonized with multi-drug resistant bacteria and are the site of extensive horizontal gene transfer of antibiotic resistance genes.</title>
        <authorList>
            <person name="Diorio-Toth L."/>
        </authorList>
    </citation>
    <scope>NUCLEOTIDE SEQUENCE</scope>
    <source>
        <strain evidence="3">GD03676</strain>
    </source>
</reference>
<feature type="chain" id="PRO_5041482248" description="Thiol:disulfide interchange protein" evidence="1">
    <location>
        <begin position="37"/>
        <end position="283"/>
    </location>
</feature>
<evidence type="ECO:0000259" key="2">
    <source>
        <dbReference type="Pfam" id="PF13098"/>
    </source>
</evidence>
<dbReference type="CDD" id="cd03020">
    <property type="entry name" value="DsbA_DsbC_DsbG"/>
    <property type="match status" value="1"/>
</dbReference>
<dbReference type="Gene3D" id="3.10.450.70">
    <property type="entry name" value="Disulphide bond isomerase, DsbC/G, N-terminal"/>
    <property type="match status" value="1"/>
</dbReference>
<keyword evidence="1" id="KW-0732">Signal</keyword>
<dbReference type="InterPro" id="IPR012336">
    <property type="entry name" value="Thioredoxin-like_fold"/>
</dbReference>
<dbReference type="PANTHER" id="PTHR35272:SF4">
    <property type="entry name" value="THIOL:DISULFIDE INTERCHANGE PROTEIN DSBG"/>
    <property type="match status" value="1"/>
</dbReference>
<keyword evidence="1" id="KW-0574">Periplasm</keyword>